<protein>
    <submittedName>
        <fullName evidence="1">Uncharacterized protein</fullName>
    </submittedName>
</protein>
<gene>
    <name evidence="1" type="ORF">HaLaN_05521</name>
</gene>
<dbReference type="EMBL" id="BLLF01000299">
    <property type="protein sequence ID" value="GFH10243.1"/>
    <property type="molecule type" value="Genomic_DNA"/>
</dbReference>
<sequence>MDDFERAVLISFNFSGTVDAALKVIRSSYKLLPQPAQQLVSNS</sequence>
<reference evidence="1 2" key="1">
    <citation type="submission" date="2020-02" db="EMBL/GenBank/DDBJ databases">
        <title>Draft genome sequence of Haematococcus lacustris strain NIES-144.</title>
        <authorList>
            <person name="Morimoto D."/>
            <person name="Nakagawa S."/>
            <person name="Yoshida T."/>
            <person name="Sawayama S."/>
        </authorList>
    </citation>
    <scope>NUCLEOTIDE SEQUENCE [LARGE SCALE GENOMIC DNA]</scope>
    <source>
        <strain evidence="1 2">NIES-144</strain>
    </source>
</reference>
<organism evidence="1 2">
    <name type="scientific">Haematococcus lacustris</name>
    <name type="common">Green alga</name>
    <name type="synonym">Haematococcus pluvialis</name>
    <dbReference type="NCBI Taxonomy" id="44745"/>
    <lineage>
        <taxon>Eukaryota</taxon>
        <taxon>Viridiplantae</taxon>
        <taxon>Chlorophyta</taxon>
        <taxon>core chlorophytes</taxon>
        <taxon>Chlorophyceae</taxon>
        <taxon>CS clade</taxon>
        <taxon>Chlamydomonadales</taxon>
        <taxon>Haematococcaceae</taxon>
        <taxon>Haematococcus</taxon>
    </lineage>
</organism>
<comment type="caution">
    <text evidence="1">The sequence shown here is derived from an EMBL/GenBank/DDBJ whole genome shotgun (WGS) entry which is preliminary data.</text>
</comment>
<feature type="non-terminal residue" evidence="1">
    <location>
        <position position="1"/>
    </location>
</feature>
<accession>A0A699YJH2</accession>
<name>A0A699YJH2_HAELA</name>
<dbReference type="Proteomes" id="UP000485058">
    <property type="component" value="Unassembled WGS sequence"/>
</dbReference>
<proteinExistence type="predicted"/>
<evidence type="ECO:0000313" key="2">
    <source>
        <dbReference type="Proteomes" id="UP000485058"/>
    </source>
</evidence>
<evidence type="ECO:0000313" key="1">
    <source>
        <dbReference type="EMBL" id="GFH10243.1"/>
    </source>
</evidence>
<keyword evidence="2" id="KW-1185">Reference proteome</keyword>
<dbReference type="AlphaFoldDB" id="A0A699YJH2"/>